<gene>
    <name evidence="6" type="ORF">CfE428DRAFT_6235</name>
</gene>
<dbReference type="InterPro" id="IPR050446">
    <property type="entry name" value="FAD-oxidoreductase/Apoptosis"/>
</dbReference>
<evidence type="ECO:0000256" key="1">
    <source>
        <dbReference type="ARBA" id="ARBA00001974"/>
    </source>
</evidence>
<evidence type="ECO:0000256" key="4">
    <source>
        <dbReference type="ARBA" id="ARBA00023002"/>
    </source>
</evidence>
<comment type="caution">
    <text evidence="6">The sequence shown here is derived from an EMBL/GenBank/DDBJ whole genome shotgun (WGS) entry which is preliminary data.</text>
</comment>
<dbReference type="PRINTS" id="PR00368">
    <property type="entry name" value="FADPNR"/>
</dbReference>
<comment type="cofactor">
    <cofactor evidence="1">
        <name>FAD</name>
        <dbReference type="ChEBI" id="CHEBI:57692"/>
    </cofactor>
</comment>
<accession>B4DBE4</accession>
<evidence type="ECO:0000313" key="7">
    <source>
        <dbReference type="Proteomes" id="UP000005824"/>
    </source>
</evidence>
<dbReference type="PANTHER" id="PTHR43557:SF2">
    <property type="entry name" value="RIESKE DOMAIN-CONTAINING PROTEIN-RELATED"/>
    <property type="match status" value="1"/>
</dbReference>
<feature type="domain" description="FAD/NAD(P)-binding" evidence="5">
    <location>
        <begin position="5"/>
        <end position="306"/>
    </location>
</feature>
<evidence type="ECO:0000256" key="3">
    <source>
        <dbReference type="ARBA" id="ARBA00022827"/>
    </source>
</evidence>
<dbReference type="GO" id="GO:0005737">
    <property type="term" value="C:cytoplasm"/>
    <property type="evidence" value="ECO:0007669"/>
    <property type="project" value="TreeGrafter"/>
</dbReference>
<keyword evidence="7" id="KW-1185">Reference proteome</keyword>
<dbReference type="RefSeq" id="WP_006983553.1">
    <property type="nucleotide sequence ID" value="NZ_ABVL01000037.1"/>
</dbReference>
<proteinExistence type="predicted"/>
<dbReference type="PROSITE" id="PS51257">
    <property type="entry name" value="PROKAR_LIPOPROTEIN"/>
    <property type="match status" value="1"/>
</dbReference>
<dbReference type="Proteomes" id="UP000005824">
    <property type="component" value="Unassembled WGS sequence"/>
</dbReference>
<dbReference type="eggNOG" id="COG0446">
    <property type="taxonomic scope" value="Bacteria"/>
</dbReference>
<keyword evidence="3" id="KW-0274">FAD</keyword>
<name>B4DBE4_9BACT</name>
<evidence type="ECO:0000259" key="5">
    <source>
        <dbReference type="Pfam" id="PF07992"/>
    </source>
</evidence>
<dbReference type="AlphaFoldDB" id="B4DBE4"/>
<dbReference type="Pfam" id="PF07992">
    <property type="entry name" value="Pyr_redox_2"/>
    <property type="match status" value="1"/>
</dbReference>
<keyword evidence="2" id="KW-0285">Flavoprotein</keyword>
<dbReference type="InterPro" id="IPR023753">
    <property type="entry name" value="FAD/NAD-binding_dom"/>
</dbReference>
<evidence type="ECO:0000256" key="2">
    <source>
        <dbReference type="ARBA" id="ARBA00022630"/>
    </source>
</evidence>
<organism evidence="6 7">
    <name type="scientific">Chthoniobacter flavus Ellin428</name>
    <dbReference type="NCBI Taxonomy" id="497964"/>
    <lineage>
        <taxon>Bacteria</taxon>
        <taxon>Pseudomonadati</taxon>
        <taxon>Verrucomicrobiota</taxon>
        <taxon>Spartobacteria</taxon>
        <taxon>Chthoniobacterales</taxon>
        <taxon>Chthoniobacteraceae</taxon>
        <taxon>Chthoniobacter</taxon>
    </lineage>
</organism>
<dbReference type="InterPro" id="IPR036188">
    <property type="entry name" value="FAD/NAD-bd_sf"/>
</dbReference>
<dbReference type="Gene3D" id="3.50.50.60">
    <property type="entry name" value="FAD/NAD(P)-binding domain"/>
    <property type="match status" value="2"/>
</dbReference>
<dbReference type="PANTHER" id="PTHR43557">
    <property type="entry name" value="APOPTOSIS-INDUCING FACTOR 1"/>
    <property type="match status" value="1"/>
</dbReference>
<keyword evidence="4" id="KW-0560">Oxidoreductase</keyword>
<evidence type="ECO:0000313" key="6">
    <source>
        <dbReference type="EMBL" id="EDY16234.1"/>
    </source>
</evidence>
<protein>
    <submittedName>
        <fullName evidence="6">FAD-dependent pyridine nucleotide-disulphide oxidoreductase</fullName>
    </submittedName>
</protein>
<sequence length="402" mass="44263">MIRRDYLIVGAGAGGISACEGIREHDKKGTIMLVGNEIAMPYQRPLLFGSLLRGKSGNNHTAEKICVHDGTWFQKHHIDLRLDTFVTQFNIERRLAVLGNGQAVEFRKALLATGSRARRPQIAGANLGNIFYLRSLRDVQALREIAETEHQIVIAGGGFIALETASFLAQLPKAQVTLMHRAPLWLRTLGPEGSAWLGEYLTSHGIKLMIGETLNGFEGRTVLRNVQTKSGQRFTAGLAIVALGAEPNLALVQNTPLAYPHGTPVNDYLETDEKGIYAVGDIAAYPDKILGGVRRIEHWEAAVLQGHVAGANMTGKKRIKFEYLPHASSVIFDLHFDFLGDFSKPPTRIELEGDLAKKKFIVRAYQLSTLMGVALCNQPAEKIEAAKTQLREWPRGKKSEAI</sequence>
<dbReference type="EMBL" id="ABVL01000037">
    <property type="protein sequence ID" value="EDY16234.1"/>
    <property type="molecule type" value="Genomic_DNA"/>
</dbReference>
<dbReference type="GO" id="GO:0016651">
    <property type="term" value="F:oxidoreductase activity, acting on NAD(P)H"/>
    <property type="evidence" value="ECO:0007669"/>
    <property type="project" value="TreeGrafter"/>
</dbReference>
<reference evidence="6 7" key="1">
    <citation type="journal article" date="2011" name="J. Bacteriol.">
        <title>Genome sequence of Chthoniobacter flavus Ellin428, an aerobic heterotrophic soil bacterium.</title>
        <authorList>
            <person name="Kant R."/>
            <person name="van Passel M.W."/>
            <person name="Palva A."/>
            <person name="Lucas S."/>
            <person name="Lapidus A."/>
            <person name="Glavina Del Rio T."/>
            <person name="Dalin E."/>
            <person name="Tice H."/>
            <person name="Bruce D."/>
            <person name="Goodwin L."/>
            <person name="Pitluck S."/>
            <person name="Larimer F.W."/>
            <person name="Land M.L."/>
            <person name="Hauser L."/>
            <person name="Sangwan P."/>
            <person name="de Vos W.M."/>
            <person name="Janssen P.H."/>
            <person name="Smidt H."/>
        </authorList>
    </citation>
    <scope>NUCLEOTIDE SEQUENCE [LARGE SCALE GENOMIC DNA]</scope>
    <source>
        <strain evidence="6 7">Ellin428</strain>
    </source>
</reference>
<dbReference type="PRINTS" id="PR00411">
    <property type="entry name" value="PNDRDTASEI"/>
</dbReference>
<dbReference type="SUPFAM" id="SSF51905">
    <property type="entry name" value="FAD/NAD(P)-binding domain"/>
    <property type="match status" value="2"/>
</dbReference>
<dbReference type="STRING" id="497964.CfE428DRAFT_6235"/>
<dbReference type="InParanoid" id="B4DBE4"/>